<gene>
    <name evidence="2" type="ordered locus">AZC_0418</name>
</gene>
<reference evidence="2 3" key="1">
    <citation type="journal article" date="2007" name="Appl. Environ. Microbiol.">
        <title>Rhizobial factors required for stem nodule maturation and maintenance in Sesbania rostrata-Azorhizobium caulinodans ORS571 symbiosis.</title>
        <authorList>
            <person name="Suzuki S."/>
            <person name="Aono T."/>
            <person name="Lee KB."/>
            <person name="Suzuki T."/>
            <person name="Liu CT."/>
            <person name="Miwa H."/>
            <person name="Wakao S."/>
            <person name="Iki T."/>
            <person name="Oyaizu H."/>
        </authorList>
    </citation>
    <scope>NUCLEOTIDE SEQUENCE [LARGE SCALE GENOMIC DNA]</scope>
    <source>
        <strain evidence="3">ATCC 43989 / DSM 5975 / JCM 20966 / LMG 6465 / NBRC 14845 / NCIMB 13405 / ORS 571</strain>
    </source>
</reference>
<keyword evidence="1" id="KW-0732">Signal</keyword>
<accession>A8ILU7</accession>
<proteinExistence type="predicted"/>
<evidence type="ECO:0008006" key="4">
    <source>
        <dbReference type="Google" id="ProtNLM"/>
    </source>
</evidence>
<feature type="signal peptide" evidence="1">
    <location>
        <begin position="1"/>
        <end position="26"/>
    </location>
</feature>
<dbReference type="HOGENOM" id="CLU_048775_0_0_5"/>
<dbReference type="RefSeq" id="WP_012168949.1">
    <property type="nucleotide sequence ID" value="NC_009937.1"/>
</dbReference>
<evidence type="ECO:0000256" key="1">
    <source>
        <dbReference type="SAM" id="SignalP"/>
    </source>
</evidence>
<evidence type="ECO:0000313" key="3">
    <source>
        <dbReference type="Proteomes" id="UP000000270"/>
    </source>
</evidence>
<dbReference type="KEGG" id="azc:AZC_0418"/>
<dbReference type="EMBL" id="AP009384">
    <property type="protein sequence ID" value="BAF86416.1"/>
    <property type="molecule type" value="Genomic_DNA"/>
</dbReference>
<dbReference type="AlphaFoldDB" id="A8ILU7"/>
<dbReference type="STRING" id="438753.AZC_0418"/>
<feature type="chain" id="PRO_5002723693" description="Peptidase A2 domain-containing protein" evidence="1">
    <location>
        <begin position="27"/>
        <end position="365"/>
    </location>
</feature>
<reference evidence="2 3" key="5">
    <citation type="journal article" date="2010" name="Appl. Environ. Microbiol.">
        <title>phrR-like gene praR of Azorhizobium caulinodans ORS571 is essential for symbiosis with Sesbania rostrata and is involved in expression of reb genes.</title>
        <authorList>
            <person name="Akiba N."/>
            <person name="Aono T."/>
            <person name="Toyazaki H."/>
            <person name="Sato S."/>
            <person name="Oyaizu H."/>
        </authorList>
    </citation>
    <scope>NUCLEOTIDE SEQUENCE [LARGE SCALE GENOMIC DNA]</scope>
    <source>
        <strain evidence="3">ATCC 43989 / DSM 5975 / JCM 20966 / LMG 6465 / NBRC 14845 / NCIMB 13405 / ORS 571</strain>
    </source>
</reference>
<reference evidence="2 3" key="3">
    <citation type="journal article" date="2008" name="BMC Genomics">
        <title>The genome of the versatile nitrogen fixer Azorhizobium caulinodans ORS571.</title>
        <authorList>
            <person name="Lee KB."/>
            <person name="Backer P.D."/>
            <person name="Aono T."/>
            <person name="Liu CT."/>
            <person name="Suzuki S."/>
            <person name="Suzuki T."/>
            <person name="Kaneko T."/>
            <person name="Yamada M."/>
            <person name="Tabata S."/>
            <person name="Kupfer D.M."/>
            <person name="Najar F.Z."/>
            <person name="Wiley G.B."/>
            <person name="Roe B."/>
            <person name="Binnewies T.T."/>
            <person name="Ussery D.W."/>
            <person name="D'Haeze W."/>
            <person name="Herder J.D."/>
            <person name="Gevers D."/>
            <person name="Vereecke D."/>
            <person name="Holsters M."/>
            <person name="Oyaizu H."/>
        </authorList>
    </citation>
    <scope>NUCLEOTIDE SEQUENCE [LARGE SCALE GENOMIC DNA]</scope>
    <source>
        <strain evidence="3">ATCC 43989 / DSM 5975 / JCM 20966 / LMG 6465 / NBRC 14845 / NCIMB 13405 / ORS 571</strain>
    </source>
</reference>
<protein>
    <recommendedName>
        <fullName evidence="4">Peptidase A2 domain-containing protein</fullName>
    </recommendedName>
</protein>
<dbReference type="Proteomes" id="UP000000270">
    <property type="component" value="Chromosome"/>
</dbReference>
<organism evidence="2 3">
    <name type="scientific">Azorhizobium caulinodans (strain ATCC 43989 / DSM 5975 / JCM 20966 / LMG 6465 / NBRC 14845 / NCIMB 13405 / ORS 571)</name>
    <dbReference type="NCBI Taxonomy" id="438753"/>
    <lineage>
        <taxon>Bacteria</taxon>
        <taxon>Pseudomonadati</taxon>
        <taxon>Pseudomonadota</taxon>
        <taxon>Alphaproteobacteria</taxon>
        <taxon>Hyphomicrobiales</taxon>
        <taxon>Xanthobacteraceae</taxon>
        <taxon>Azorhizobium</taxon>
    </lineage>
</organism>
<reference evidence="2 3" key="6">
    <citation type="journal article" date="2011" name="Appl. Environ. Microbiol.">
        <title>Involvement of the azorhizobial chromosome partition gene (parA) in the onset of bacteroid differentiation during Sesbania rostrata stem nodule development.</title>
        <authorList>
            <person name="Liu CT."/>
            <person name="Lee KB."/>
            <person name="Wang YS."/>
            <person name="Peng MH."/>
            <person name="Lee KT."/>
            <person name="Suzuki S."/>
            <person name="Suzuki T."/>
            <person name="Oyaizu H."/>
        </authorList>
    </citation>
    <scope>NUCLEOTIDE SEQUENCE [LARGE SCALE GENOMIC DNA]</scope>
    <source>
        <strain evidence="3">ATCC 43989 / DSM 5975 / JCM 20966 / LMG 6465 / NBRC 14845 / NCIMB 13405 / ORS 571</strain>
    </source>
</reference>
<reference evidence="2 3" key="4">
    <citation type="journal article" date="2009" name="Appl. Environ. Microbiol.">
        <title>Comparative genome-wide transcriptional profiling of Azorhizobium caulinodans ORS571 grown under free-living and symbiotic conditions.</title>
        <authorList>
            <person name="Tsukada S."/>
            <person name="Aono T."/>
            <person name="Akiba N."/>
            <person name="Lee KB."/>
            <person name="Liu CT."/>
            <person name="Toyazaki H."/>
            <person name="Oyaizu H."/>
        </authorList>
    </citation>
    <scope>NUCLEOTIDE SEQUENCE [LARGE SCALE GENOMIC DNA]</scope>
    <source>
        <strain evidence="3">ATCC 43989 / DSM 5975 / JCM 20966 / LMG 6465 / NBRC 14845 / NCIMB 13405 / ORS 571</strain>
    </source>
</reference>
<reference evidence="3" key="2">
    <citation type="submission" date="2007-04" db="EMBL/GenBank/DDBJ databases">
        <title>Complete genome sequence of the nitrogen-fixing bacterium Azorhizobium caulinodans ORS571.</title>
        <authorList>
            <person name="Lee K.B."/>
            <person name="Backer P.D."/>
            <person name="Aono T."/>
            <person name="Liu C.T."/>
            <person name="Suzuki S."/>
            <person name="Suzuki T."/>
            <person name="Kaneko T."/>
            <person name="Yamada M."/>
            <person name="Tabata S."/>
            <person name="Kupfer D.M."/>
            <person name="Najar F.Z."/>
            <person name="Wiley G.B."/>
            <person name="Roe B."/>
            <person name="Binnewies T."/>
            <person name="Ussery D."/>
            <person name="Vereecke D."/>
            <person name="Gevers D."/>
            <person name="Holsters M."/>
            <person name="Oyaizu H."/>
        </authorList>
    </citation>
    <scope>NUCLEOTIDE SEQUENCE [LARGE SCALE GENOMIC DNA]</scope>
    <source>
        <strain evidence="3">ATCC 43989 / DSM 5975 / JCM 20966 / LMG 6465 / NBRC 14845 / NCIMB 13405 / ORS 571</strain>
    </source>
</reference>
<evidence type="ECO:0000313" key="2">
    <source>
        <dbReference type="EMBL" id="BAF86416.1"/>
    </source>
</evidence>
<name>A8ILU7_AZOC5</name>
<dbReference type="eggNOG" id="COG2931">
    <property type="taxonomic scope" value="Bacteria"/>
</dbReference>
<sequence>MNRLFRHGLCLALAVGLALPAGMAPAAAQMAGPDLSAATGAVFLPFLNAPAPGEAIARTPKLEIRFPGGRKRRAVMDTGSTGVVVSANLIPNLSQLPQLGPGSLTYSSSGQIEKGVWVQTPLTLRGADGTRVTTRPMPVLAVQEVACMPKARRCRPNPNPTHIAMVGVGFARQHDHQAQSTPDHNPLLSIEGMGAPGQPGAMRRGYVVSRAGVLVGLDVPSTQGFTFLKLEKSPIYPDWQAVPGCLSVAGRTPPACGTMLMDTGVTTMYLKVPPEQLSGLTAPDAKDQPALVPGTSVSVSVTGAQGISYSFAAGDTANPVAPLNVVLVGRDTNPTPFVNTSVRFLNGFDYLYDADGGYVGFRPLK</sequence>
<keyword evidence="3" id="KW-1185">Reference proteome</keyword>